<proteinExistence type="predicted"/>
<protein>
    <submittedName>
        <fullName evidence="1">Uncharacterized protein</fullName>
    </submittedName>
</protein>
<comment type="caution">
    <text evidence="1">The sequence shown here is derived from an EMBL/GenBank/DDBJ whole genome shotgun (WGS) entry which is preliminary data.</text>
</comment>
<accession>A0A645EMU8</accession>
<name>A0A645EMU8_9ZZZZ</name>
<organism evidence="1">
    <name type="scientific">bioreactor metagenome</name>
    <dbReference type="NCBI Taxonomy" id="1076179"/>
    <lineage>
        <taxon>unclassified sequences</taxon>
        <taxon>metagenomes</taxon>
        <taxon>ecological metagenomes</taxon>
    </lineage>
</organism>
<dbReference type="AlphaFoldDB" id="A0A645EMU8"/>
<reference evidence="1" key="1">
    <citation type="submission" date="2019-08" db="EMBL/GenBank/DDBJ databases">
        <authorList>
            <person name="Kucharzyk K."/>
            <person name="Murdoch R.W."/>
            <person name="Higgins S."/>
            <person name="Loffler F."/>
        </authorList>
    </citation>
    <scope>NUCLEOTIDE SEQUENCE</scope>
</reference>
<dbReference type="EMBL" id="VSSQ01048403">
    <property type="protein sequence ID" value="MPN02449.1"/>
    <property type="molecule type" value="Genomic_DNA"/>
</dbReference>
<gene>
    <name evidence="1" type="ORF">SDC9_149665</name>
</gene>
<evidence type="ECO:0000313" key="1">
    <source>
        <dbReference type="EMBL" id="MPN02449.1"/>
    </source>
</evidence>
<sequence length="40" mass="4582">MSVGVFKPWHDDIAIALDDLIKTTFWNFAADMRNLVSLDD</sequence>